<evidence type="ECO:0000313" key="3">
    <source>
        <dbReference type="EMBL" id="SUA78055.1"/>
    </source>
</evidence>
<evidence type="ECO:0008006" key="5">
    <source>
        <dbReference type="Google" id="ProtNLM"/>
    </source>
</evidence>
<proteinExistence type="predicted"/>
<dbReference type="PANTHER" id="PTHR16263">
    <property type="entry name" value="TETRATRICOPEPTIDE REPEAT PROTEIN 38"/>
    <property type="match status" value="1"/>
</dbReference>
<accession>A0A378YLJ2</accession>
<organism evidence="3 4">
    <name type="scientific">Nocardia otitidiscaviarum</name>
    <dbReference type="NCBI Taxonomy" id="1823"/>
    <lineage>
        <taxon>Bacteria</taxon>
        <taxon>Bacillati</taxon>
        <taxon>Actinomycetota</taxon>
        <taxon>Actinomycetes</taxon>
        <taxon>Mycobacteriales</taxon>
        <taxon>Nocardiaceae</taxon>
        <taxon>Nocardia</taxon>
    </lineage>
</organism>
<gene>
    <name evidence="3" type="ORF">NCTC1934_03285</name>
</gene>
<dbReference type="STRING" id="1406858.GCA_000710895_05094"/>
<protein>
    <recommendedName>
        <fullName evidence="5">Tetratricopeptide repeat protein</fullName>
    </recommendedName>
</protein>
<sequence>MSGDRSPFGTDASGVVSGFVNGLLRFDRSMVWSLDEVDDEVAGAPVVVVLRAYQYLLGGVLPPDDVRAALGRIDPAAIRPWEAAHLEVVRLLLNRAYRAASARLLAISAEFPTDELALAAGHQVDFLSGSTRIMLSRLTSSPLLVEGASAAHPYLLAMLAFAYGENDAYADAAAAGERALELAPVDNPWAVHACAHIYFERRDYGAVGGLLGATTGHWSAQRCLLRTHLTWHRALASMAVADRDGLAELVAEILGTVAGPSSAMQFCDAVSLLWRLRLAGIAGPDDFDALAHRAVEIRASSNSAFVDLHTLLALVGADRHELARRIAAEIAEDRAGSADDMVRPRHTAIRVAESFVEYCGANPESAVRGLISVLPEVVALGGSMIQRDLVLELLVNCAHSGGADLLIPSGARVGTRPLVTCRVA</sequence>
<evidence type="ECO:0000256" key="2">
    <source>
        <dbReference type="ARBA" id="ARBA00022803"/>
    </source>
</evidence>
<evidence type="ECO:0000313" key="4">
    <source>
        <dbReference type="Proteomes" id="UP000255467"/>
    </source>
</evidence>
<reference evidence="3 4" key="1">
    <citation type="submission" date="2018-06" db="EMBL/GenBank/DDBJ databases">
        <authorList>
            <consortium name="Pathogen Informatics"/>
            <person name="Doyle S."/>
        </authorList>
    </citation>
    <scope>NUCLEOTIDE SEQUENCE [LARGE SCALE GENOMIC DNA]</scope>
    <source>
        <strain evidence="3 4">NCTC1934</strain>
    </source>
</reference>
<dbReference type="Proteomes" id="UP000255467">
    <property type="component" value="Unassembled WGS sequence"/>
</dbReference>
<dbReference type="PANTHER" id="PTHR16263:SF4">
    <property type="entry name" value="TETRATRICOPEPTIDE REPEAT PROTEIN 38"/>
    <property type="match status" value="1"/>
</dbReference>
<keyword evidence="1" id="KW-0677">Repeat</keyword>
<dbReference type="OrthoDB" id="9815900at2"/>
<name>A0A378YLJ2_9NOCA</name>
<dbReference type="AlphaFoldDB" id="A0A378YLJ2"/>
<keyword evidence="2" id="KW-0802">TPR repeat</keyword>
<evidence type="ECO:0000256" key="1">
    <source>
        <dbReference type="ARBA" id="ARBA00022737"/>
    </source>
</evidence>
<dbReference type="RefSeq" id="WP_039818809.1">
    <property type="nucleotide sequence ID" value="NZ_UGRY01000002.1"/>
</dbReference>
<keyword evidence="4" id="KW-1185">Reference proteome</keyword>
<dbReference type="EMBL" id="UGRY01000002">
    <property type="protein sequence ID" value="SUA78055.1"/>
    <property type="molecule type" value="Genomic_DNA"/>
</dbReference>
<dbReference type="InterPro" id="IPR033891">
    <property type="entry name" value="TTC38"/>
</dbReference>